<evidence type="ECO:0000256" key="1">
    <source>
        <dbReference type="ARBA" id="ARBA00022729"/>
    </source>
</evidence>
<dbReference type="Gene3D" id="2.60.40.2030">
    <property type="match status" value="3"/>
</dbReference>
<evidence type="ECO:0000313" key="6">
    <source>
        <dbReference type="EMBL" id="NGO39554.1"/>
    </source>
</evidence>
<dbReference type="Gene3D" id="2.60.40.10">
    <property type="entry name" value="Immunoglobulins"/>
    <property type="match status" value="2"/>
</dbReference>
<protein>
    <recommendedName>
        <fullName evidence="5">Calx-beta domain-containing protein</fullName>
    </recommendedName>
</protein>
<proteinExistence type="predicted"/>
<feature type="signal peptide" evidence="4">
    <location>
        <begin position="1"/>
        <end position="26"/>
    </location>
</feature>
<dbReference type="InterPro" id="IPR026919">
    <property type="entry name" value="ADGRV1"/>
</dbReference>
<evidence type="ECO:0000256" key="4">
    <source>
        <dbReference type="SAM" id="SignalP"/>
    </source>
</evidence>
<reference evidence="6 7" key="1">
    <citation type="submission" date="2020-02" db="EMBL/GenBank/DDBJ databases">
        <title>Draft genome sequence of Limisphaera ngatamarikiensis NGM72.4T, a thermophilic Verrucomicrobia grouped in subdivision 3.</title>
        <authorList>
            <person name="Carere C.R."/>
            <person name="Steen J."/>
            <person name="Hugenholtz P."/>
            <person name="Stott M.B."/>
        </authorList>
    </citation>
    <scope>NUCLEOTIDE SEQUENCE [LARGE SCALE GENOMIC DNA]</scope>
    <source>
        <strain evidence="6 7">NGM72.4</strain>
    </source>
</reference>
<dbReference type="SUPFAM" id="SSF141072">
    <property type="entry name" value="CalX-like"/>
    <property type="match status" value="3"/>
</dbReference>
<evidence type="ECO:0000313" key="7">
    <source>
        <dbReference type="Proteomes" id="UP000477311"/>
    </source>
</evidence>
<dbReference type="Pfam" id="PF17957">
    <property type="entry name" value="Big_7"/>
    <property type="match status" value="1"/>
</dbReference>
<dbReference type="RefSeq" id="WP_165107632.1">
    <property type="nucleotide sequence ID" value="NZ_JAAKYA010000053.1"/>
</dbReference>
<sequence length="704" mass="75623">MKRSNPFVRWALTPSVLLGFTLALHAQVVVERTVVTVTAPDPEAVEGSDNTGLFVLHRRGNLDVPISVQLRITGTASNGVDYAALPLEVTVPAGVEEVPLEVKPIADELDEGVETVVLHVEELPCIAIWPPPPQCYAVGRPAEAVVRIYDAPGRFPPRVAIVQPEPGTVFRAPADVRVEVVARDPDGYVPRVEFFADGQRIGTRTVFFLIPPPPGESQRFDWVWSNAPVGLHVLTAVATDDSGLSSTSAPVEIRVREAPSLPRVWIEAPDPYAVEPLPMTPGFDPARFVLRREGGDPGSPLTVRYRVGGTASNGVDYVELPGSVTFPSGAREVGLTIQPLPDNEVEDTESVVIQLVQPDCATQVGPAPGCYLVADPARAVAWIREMTRTNRPPLVKLVSPPPGAVYQEPVDVRLVALGRDPDGWVVTVDFYADGRRLGTVTNQLAILPEPDAELTPAGPVVPAHIPALPFVWVWTNVPAGEHQLVAVATDNLGARTESPPVRIRVLETTAPPVVRILATDPIAREGTTNTARFQILCSRALDTPWTVYYEVGGTATPGEDYKELPGRAEIPAGARAVPVEVVAAADNLREGPETVVVRLIEPPVDAVPYRVGQPSRAAVLILDAGAPVPREARLGDGTVGLLLLRLPGVPWRLEWSTNLVDWEVVGSCGTGAGETLPVLDPDVPQVPMRFYRIVPEYGPADVDN</sequence>
<evidence type="ECO:0000256" key="3">
    <source>
        <dbReference type="ARBA" id="ARBA00022837"/>
    </source>
</evidence>
<organism evidence="6 7">
    <name type="scientific">Limisphaera ngatamarikiensis</name>
    <dbReference type="NCBI Taxonomy" id="1324935"/>
    <lineage>
        <taxon>Bacteria</taxon>
        <taxon>Pseudomonadati</taxon>
        <taxon>Verrucomicrobiota</taxon>
        <taxon>Verrucomicrobiia</taxon>
        <taxon>Limisphaerales</taxon>
        <taxon>Limisphaeraceae</taxon>
        <taxon>Limisphaera</taxon>
    </lineage>
</organism>
<dbReference type="PANTHER" id="PTHR46682:SF1">
    <property type="entry name" value="ADHESION G-PROTEIN COUPLED RECEPTOR V1"/>
    <property type="match status" value="1"/>
</dbReference>
<dbReference type="InterPro" id="IPR003644">
    <property type="entry name" value="Calx_beta"/>
</dbReference>
<dbReference type="GO" id="GO:0016020">
    <property type="term" value="C:membrane"/>
    <property type="evidence" value="ECO:0007669"/>
    <property type="project" value="InterPro"/>
</dbReference>
<dbReference type="AlphaFoldDB" id="A0A6M1RW36"/>
<dbReference type="InterPro" id="IPR013783">
    <property type="entry name" value="Ig-like_fold"/>
</dbReference>
<dbReference type="EMBL" id="JAAKYA010000053">
    <property type="protein sequence ID" value="NGO39554.1"/>
    <property type="molecule type" value="Genomic_DNA"/>
</dbReference>
<dbReference type="GO" id="GO:0004930">
    <property type="term" value="F:G protein-coupled receptor activity"/>
    <property type="evidence" value="ECO:0007669"/>
    <property type="project" value="InterPro"/>
</dbReference>
<dbReference type="Pfam" id="PF03160">
    <property type="entry name" value="Calx-beta"/>
    <property type="match status" value="3"/>
</dbReference>
<gene>
    <name evidence="6" type="ORF">G4L39_09115</name>
</gene>
<feature type="domain" description="Calx-beta" evidence="5">
    <location>
        <begin position="24"/>
        <end position="121"/>
    </location>
</feature>
<keyword evidence="2" id="KW-0677">Repeat</keyword>
<feature type="chain" id="PRO_5026966767" description="Calx-beta domain-containing protein" evidence="4">
    <location>
        <begin position="27"/>
        <end position="704"/>
    </location>
</feature>
<evidence type="ECO:0000256" key="2">
    <source>
        <dbReference type="ARBA" id="ARBA00022737"/>
    </source>
</evidence>
<keyword evidence="3" id="KW-0106">Calcium</keyword>
<keyword evidence="1 4" id="KW-0732">Signal</keyword>
<feature type="domain" description="Calx-beta" evidence="5">
    <location>
        <begin position="273"/>
        <end position="356"/>
    </location>
</feature>
<name>A0A6M1RW36_9BACT</name>
<dbReference type="InterPro" id="IPR038081">
    <property type="entry name" value="CalX-like_sf"/>
</dbReference>
<comment type="caution">
    <text evidence="6">The sequence shown here is derived from an EMBL/GenBank/DDBJ whole genome shotgun (WGS) entry which is preliminary data.</text>
</comment>
<evidence type="ECO:0000259" key="5">
    <source>
        <dbReference type="SMART" id="SM00237"/>
    </source>
</evidence>
<dbReference type="Proteomes" id="UP000477311">
    <property type="component" value="Unassembled WGS sequence"/>
</dbReference>
<keyword evidence="7" id="KW-1185">Reference proteome</keyword>
<accession>A0A6M1RW36</accession>
<dbReference type="SMART" id="SM00237">
    <property type="entry name" value="Calx_beta"/>
    <property type="match status" value="2"/>
</dbReference>
<dbReference type="PANTHER" id="PTHR46682">
    <property type="entry name" value="ADHESION G-PROTEIN COUPLED RECEPTOR V1"/>
    <property type="match status" value="1"/>
</dbReference>